<organism evidence="5 6">
    <name type="scientific">Hahella chejuensis (strain KCTC 2396)</name>
    <dbReference type="NCBI Taxonomy" id="349521"/>
    <lineage>
        <taxon>Bacteria</taxon>
        <taxon>Pseudomonadati</taxon>
        <taxon>Pseudomonadota</taxon>
        <taxon>Gammaproteobacteria</taxon>
        <taxon>Oceanospirillales</taxon>
        <taxon>Hahellaceae</taxon>
        <taxon>Hahella</taxon>
    </lineage>
</organism>
<dbReference type="PANTHER" id="PTHR32305:SF15">
    <property type="entry name" value="PROTEIN RHSA-RELATED"/>
    <property type="match status" value="1"/>
</dbReference>
<dbReference type="EMBL" id="CP000155">
    <property type="protein sequence ID" value="ABC27382.1"/>
    <property type="molecule type" value="Genomic_DNA"/>
</dbReference>
<dbReference type="PANTHER" id="PTHR32305">
    <property type="match status" value="1"/>
</dbReference>
<protein>
    <submittedName>
        <fullName evidence="5">Rhs family protein</fullName>
    </submittedName>
</protein>
<dbReference type="eggNOG" id="COG3209">
    <property type="taxonomic scope" value="Bacteria"/>
</dbReference>
<name>Q2SPP2_HAHCH</name>
<feature type="region of interest" description="Disordered" evidence="2">
    <location>
        <begin position="128"/>
        <end position="217"/>
    </location>
</feature>
<feature type="domain" description="DUF6531" evidence="3">
    <location>
        <begin position="216"/>
        <end position="288"/>
    </location>
</feature>
<dbReference type="InterPro" id="IPR006530">
    <property type="entry name" value="YD"/>
</dbReference>
<keyword evidence="1" id="KW-0677">Repeat</keyword>
<evidence type="ECO:0000256" key="2">
    <source>
        <dbReference type="SAM" id="MobiDB-lite"/>
    </source>
</evidence>
<dbReference type="InterPro" id="IPR050708">
    <property type="entry name" value="T6SS_VgrG/RHS"/>
</dbReference>
<feature type="domain" description="Teneurin-like YD-shell" evidence="4">
    <location>
        <begin position="954"/>
        <end position="1188"/>
    </location>
</feature>
<feature type="domain" description="Teneurin-like YD-shell" evidence="4">
    <location>
        <begin position="694"/>
        <end position="833"/>
    </location>
</feature>
<evidence type="ECO:0000256" key="1">
    <source>
        <dbReference type="ARBA" id="ARBA00022737"/>
    </source>
</evidence>
<dbReference type="Pfam" id="PF25023">
    <property type="entry name" value="TEN_YD-shell"/>
    <property type="match status" value="3"/>
</dbReference>
<proteinExistence type="predicted"/>
<feature type="compositionally biased region" description="Polar residues" evidence="2">
    <location>
        <begin position="191"/>
        <end position="209"/>
    </location>
</feature>
<sequence>MHYPRRYQVKHHLDIVADELTRIESPTTAIGYIEKCLSDGDGRGKEFDAFIASLQGSHFQSTANKFPDRTAASFNTWRNTLIREARHGNVLLVVDSSEKPFHPLIVEKNKTLTPGQSNTHAATQLLNRLKPVKTPSPKRPAGTAAGGAASNPMAESHPSFNGNVGWASVKGEKTSYGAPPPASSESSPEETSVSDASGHNDNGDTQTANDEACVSGDPVSMITGEELLDLVDFTLPGPMPLVWKRTYKSSNNHQRGLGVGWTHLLCQTLEEDNGRITFTSDEGRYIDFPRPLIEQSSRNAAERMTLHRVDENTYALQQLGQPDKVFVGGNGAYRLEALIDALGNRIDIAYWQDVEGYAHPITILQANWGPRLHILHNAQGLMCEIQSIQSNGAFATLASYDYDEQQDLIRAADRAGASESYAYRNHIITRRTLKTGFSFYFEWSQYSPSGKCLRQWGDRGIYDYRFEWDTQNKVSHAFDSNGGKTTYYYDHRGKIIKEIDPEGGVTRMAYNKNGQLIEHIDPEGGVTRYVYDEQGLLTQLTDAAGATYKIRYNHRGQPVEMINPLGHSWRREYNGKGLLTCVTDPLGNQTRYAYNERGLPQTITDAAGNEKTFVWNAMAQLVSESVNGRRTEYLLNEDGDIGAVVDADQRTTEYEYDLLGNVTRVQHLDGSAVQLRYNANSQLTHFIDAAGRCTEYLYDGLSQVRKKIDANGQVFEYLYDKERNLIGLINEKGERYKLGYDRNERLIREIGFDGRMQEYQYNRAGHLIAHLEGAHLDIPSEQANTTRFSRDPLGRLREKHSPDGEVSQFHYDAAGRLTEASNPHRQLRFAYNALGQLTEERQDQHVLRHDYDPLGLRTQTQLADGTRLNFAYDQHGLFSEARYNDHLLTQITRDEQGREIARQQGALQSQYEYDLMGRLSRHRVSHEATKTQLIDRRYQYDHHGNLALIDDLQKGATRYHYDALDRLKQVESYCNEQFDFDPAGNILSDTQSGVSHTKKANRLDFYGDRHFDYDDAGNLVRERRGKGGKLETRYVYNKQNQLVAVEKDGQRTEYRYDALGRRISKQDAFGQTEFLWNGDVLLSEQRQHLRKVYVYEPDTFRPLAFIQDEKVYHYHLDHLGTPQEMTDSEGTLVWSARYKAYGALALQDVESVHNPLRFQGQYYDEETGFHYNRHRYYDPQSGRFINQDPIGLLGGANAYQYAPNPVGWVDPFGLTAKPGDCPPTSPALKDSVYSAENIAQRAAEFNYLRELDIKNNAMLSAQQRAKLIMEDIAQMPALKSIIAKVKEMDPSAKVGFRGSMTTGMKGPHKLGQAKQRVKFDESVAFKNDKPYTDEQGWDVDFFVVSDKLKQHANIPWQGLRFIASEELTSNINELESQLKTRYPKGQELKNKKYKNTNEDPTGIKGKEEVDFRIWSNDEIENKIKEGDSPVFFEN</sequence>
<dbReference type="HOGENOM" id="CLU_001218_1_0_6"/>
<evidence type="ECO:0000313" key="5">
    <source>
        <dbReference type="EMBL" id="ABC27382.1"/>
    </source>
</evidence>
<evidence type="ECO:0000313" key="6">
    <source>
        <dbReference type="Proteomes" id="UP000000238"/>
    </source>
</evidence>
<gene>
    <name evidence="5" type="ordered locus">HCH_00473</name>
</gene>
<accession>Q2SPP2</accession>
<feature type="domain" description="Teneurin-like YD-shell" evidence="4">
    <location>
        <begin position="845"/>
        <end position="943"/>
    </location>
</feature>
<dbReference type="NCBIfam" id="TIGR03696">
    <property type="entry name" value="Rhs_assc_core"/>
    <property type="match status" value="1"/>
</dbReference>
<dbReference type="Gene3D" id="2.180.10.10">
    <property type="entry name" value="RHS repeat-associated core"/>
    <property type="match status" value="3"/>
</dbReference>
<dbReference type="NCBIfam" id="TIGR01643">
    <property type="entry name" value="YD_repeat_2x"/>
    <property type="match status" value="9"/>
</dbReference>
<dbReference type="Pfam" id="PF20148">
    <property type="entry name" value="DUF6531"/>
    <property type="match status" value="1"/>
</dbReference>
<evidence type="ECO:0000259" key="4">
    <source>
        <dbReference type="Pfam" id="PF25023"/>
    </source>
</evidence>
<dbReference type="Proteomes" id="UP000000238">
    <property type="component" value="Chromosome"/>
</dbReference>
<dbReference type="Pfam" id="PF05593">
    <property type="entry name" value="RHS_repeat"/>
    <property type="match status" value="2"/>
</dbReference>
<dbReference type="KEGG" id="hch:HCH_00473"/>
<dbReference type="PRINTS" id="PR00394">
    <property type="entry name" value="RHSPROTEIN"/>
</dbReference>
<evidence type="ECO:0000259" key="3">
    <source>
        <dbReference type="Pfam" id="PF20148"/>
    </source>
</evidence>
<dbReference type="RefSeq" id="WP_011394459.1">
    <property type="nucleotide sequence ID" value="NC_007645.1"/>
</dbReference>
<dbReference type="InterPro" id="IPR022385">
    <property type="entry name" value="Rhs_assc_core"/>
</dbReference>
<dbReference type="InterPro" id="IPR045351">
    <property type="entry name" value="DUF6531"/>
</dbReference>
<dbReference type="InterPro" id="IPR031325">
    <property type="entry name" value="RHS_repeat"/>
</dbReference>
<reference evidence="5 6" key="1">
    <citation type="journal article" date="2005" name="Nucleic Acids Res.">
        <title>Genomic blueprint of Hahella chejuensis, a marine microbe producing an algicidal agent.</title>
        <authorList>
            <person name="Jeong H."/>
            <person name="Yim J.H."/>
            <person name="Lee C."/>
            <person name="Choi S.-H."/>
            <person name="Park Y.K."/>
            <person name="Yoon S.H."/>
            <person name="Hur C.-G."/>
            <person name="Kang H.-Y."/>
            <person name="Kim D."/>
            <person name="Lee H.H."/>
            <person name="Park K.H."/>
            <person name="Park S.-H."/>
            <person name="Park H.-S."/>
            <person name="Lee H.K."/>
            <person name="Oh T.K."/>
            <person name="Kim J.F."/>
        </authorList>
    </citation>
    <scope>NUCLEOTIDE SEQUENCE [LARGE SCALE GENOMIC DNA]</scope>
    <source>
        <strain evidence="5 6">KCTC 2396</strain>
    </source>
</reference>
<keyword evidence="6" id="KW-1185">Reference proteome</keyword>
<dbReference type="InterPro" id="IPR056823">
    <property type="entry name" value="TEN-like_YD-shell"/>
</dbReference>
<dbReference type="STRING" id="349521.HCH_00473"/>